<dbReference type="PANTHER" id="PTHR44196:SF1">
    <property type="entry name" value="DEHYDROGENASE_REDUCTASE SDR FAMILY MEMBER 7B"/>
    <property type="match status" value="1"/>
</dbReference>
<accession>A0A1W2H3X8</accession>
<keyword evidence="4" id="KW-1185">Reference proteome</keyword>
<comment type="similarity">
    <text evidence="1">Belongs to the short-chain dehydrogenases/reductases (SDR) family.</text>
</comment>
<evidence type="ECO:0000256" key="1">
    <source>
        <dbReference type="ARBA" id="ARBA00006484"/>
    </source>
</evidence>
<dbReference type="PROSITE" id="PS00061">
    <property type="entry name" value="ADH_SHORT"/>
    <property type="match status" value="1"/>
</dbReference>
<dbReference type="RefSeq" id="WP_084120304.1">
    <property type="nucleotide sequence ID" value="NZ_LT838813.1"/>
</dbReference>
<dbReference type="InterPro" id="IPR036291">
    <property type="entry name" value="NAD(P)-bd_dom_sf"/>
</dbReference>
<reference evidence="4" key="1">
    <citation type="submission" date="2017-04" db="EMBL/GenBank/DDBJ databases">
        <authorList>
            <person name="Varghese N."/>
            <person name="Submissions S."/>
        </authorList>
    </citation>
    <scope>NUCLEOTIDE SEQUENCE [LARGE SCALE GENOMIC DNA]</scope>
    <source>
        <strain evidence="4">DSM 16537</strain>
    </source>
</reference>
<name>A0A1W2H3X8_9BACT</name>
<dbReference type="Gene3D" id="3.40.50.720">
    <property type="entry name" value="NAD(P)-binding Rossmann-like Domain"/>
    <property type="match status" value="1"/>
</dbReference>
<dbReference type="CDD" id="cd05233">
    <property type="entry name" value="SDR_c"/>
    <property type="match status" value="1"/>
</dbReference>
<dbReference type="InterPro" id="IPR020904">
    <property type="entry name" value="Sc_DH/Rdtase_CS"/>
</dbReference>
<dbReference type="OrthoDB" id="9794387at2"/>
<dbReference type="Proteomes" id="UP000192333">
    <property type="component" value="Chromosome I"/>
</dbReference>
<proteinExistence type="inferred from homology"/>
<sequence>MYIYNQNIVVTGAASGIGKELVCQLSASNNHILAVDIDLEKLGELKNNYPKIEFLCLDLTQIESLLEIFAWIHDHWKKVDIFFANAGYAKYSSWKDLAADDFEKLLRINTLVPIETAKQLFKNQPDYPFRLVITASAMSFWHIPGYGAYAASKAGLHQFAETIRTEGGGDWLTLVYPIATKTKFFEKAGSSIPKAFPVQSVESVVKIMIRGVAKGKTRIFPSRTFRIIQLVNRILPVFKPTYLKLEKNKFDNWTHKTKNL</sequence>
<dbReference type="STRING" id="758820.SAMN00777080_2066"/>
<dbReference type="PRINTS" id="PR00081">
    <property type="entry name" value="GDHRDH"/>
</dbReference>
<protein>
    <submittedName>
        <fullName evidence="3">Short-chain dehydrogenase</fullName>
    </submittedName>
</protein>
<dbReference type="Pfam" id="PF00106">
    <property type="entry name" value="adh_short"/>
    <property type="match status" value="1"/>
</dbReference>
<dbReference type="AlphaFoldDB" id="A0A1W2H3X8"/>
<dbReference type="EMBL" id="LT838813">
    <property type="protein sequence ID" value="SMD43474.1"/>
    <property type="molecule type" value="Genomic_DNA"/>
</dbReference>
<dbReference type="PANTHER" id="PTHR44196">
    <property type="entry name" value="DEHYDROGENASE/REDUCTASE SDR FAMILY MEMBER 7B"/>
    <property type="match status" value="1"/>
</dbReference>
<organism evidence="3 4">
    <name type="scientific">Aquiflexum balticum DSM 16537</name>
    <dbReference type="NCBI Taxonomy" id="758820"/>
    <lineage>
        <taxon>Bacteria</taxon>
        <taxon>Pseudomonadati</taxon>
        <taxon>Bacteroidota</taxon>
        <taxon>Cytophagia</taxon>
        <taxon>Cytophagales</taxon>
        <taxon>Cyclobacteriaceae</taxon>
        <taxon>Aquiflexum</taxon>
    </lineage>
</organism>
<dbReference type="GO" id="GO:0016020">
    <property type="term" value="C:membrane"/>
    <property type="evidence" value="ECO:0007669"/>
    <property type="project" value="TreeGrafter"/>
</dbReference>
<evidence type="ECO:0000256" key="2">
    <source>
        <dbReference type="ARBA" id="ARBA00023002"/>
    </source>
</evidence>
<keyword evidence="2" id="KW-0560">Oxidoreductase</keyword>
<dbReference type="SUPFAM" id="SSF51735">
    <property type="entry name" value="NAD(P)-binding Rossmann-fold domains"/>
    <property type="match status" value="1"/>
</dbReference>
<evidence type="ECO:0000313" key="4">
    <source>
        <dbReference type="Proteomes" id="UP000192333"/>
    </source>
</evidence>
<dbReference type="GO" id="GO:0016491">
    <property type="term" value="F:oxidoreductase activity"/>
    <property type="evidence" value="ECO:0007669"/>
    <property type="project" value="UniProtKB-KW"/>
</dbReference>
<evidence type="ECO:0000313" key="3">
    <source>
        <dbReference type="EMBL" id="SMD43474.1"/>
    </source>
</evidence>
<dbReference type="InterPro" id="IPR002347">
    <property type="entry name" value="SDR_fam"/>
</dbReference>
<gene>
    <name evidence="3" type="ORF">SAMN00777080_2066</name>
</gene>